<dbReference type="Pfam" id="PF13927">
    <property type="entry name" value="Ig_3"/>
    <property type="match status" value="1"/>
</dbReference>
<comment type="caution">
    <text evidence="2">The sequence shown here is derived from an EMBL/GenBank/DDBJ whole genome shotgun (WGS) entry which is preliminary data.</text>
</comment>
<proteinExistence type="predicted"/>
<reference evidence="2" key="2">
    <citation type="submission" date="2020-11" db="EMBL/GenBank/DDBJ databases">
        <authorList>
            <person name="McCartney M.A."/>
            <person name="Auch B."/>
            <person name="Kono T."/>
            <person name="Mallez S."/>
            <person name="Becker A."/>
            <person name="Gohl D.M."/>
            <person name="Silverstein K.A.T."/>
            <person name="Koren S."/>
            <person name="Bechman K.B."/>
            <person name="Herman A."/>
            <person name="Abrahante J.E."/>
            <person name="Garbe J."/>
        </authorList>
    </citation>
    <scope>NUCLEOTIDE SEQUENCE</scope>
    <source>
        <strain evidence="2">Duluth1</strain>
        <tissue evidence="2">Whole animal</tissue>
    </source>
</reference>
<dbReference type="InterPro" id="IPR003599">
    <property type="entry name" value="Ig_sub"/>
</dbReference>
<dbReference type="InterPro" id="IPR007110">
    <property type="entry name" value="Ig-like_dom"/>
</dbReference>
<dbReference type="EMBL" id="JAIWYP010000007">
    <property type="protein sequence ID" value="KAH3797494.1"/>
    <property type="molecule type" value="Genomic_DNA"/>
</dbReference>
<evidence type="ECO:0000259" key="1">
    <source>
        <dbReference type="PROSITE" id="PS50835"/>
    </source>
</evidence>
<protein>
    <recommendedName>
        <fullName evidence="1">Ig-like domain-containing protein</fullName>
    </recommendedName>
</protein>
<sequence length="154" mass="17366">MMSLADTEVLYQPINTQGDIEWIQQPTDLNVTIGGNVTFPCEARYNNQLATWLTWRKDGAVIFVNGEVGIGLGLKMSNRYSVDYADSGRSNLRITKVQLEDEFNFTCFARDQNRIQIEDIGNYTCVVWSVATSQPKSRNVLANTSEKVQCQEST</sequence>
<evidence type="ECO:0000313" key="2">
    <source>
        <dbReference type="EMBL" id="KAH3797494.1"/>
    </source>
</evidence>
<dbReference type="InterPro" id="IPR013783">
    <property type="entry name" value="Ig-like_fold"/>
</dbReference>
<evidence type="ECO:0000313" key="3">
    <source>
        <dbReference type="Proteomes" id="UP000828390"/>
    </source>
</evidence>
<accession>A0A9D4J658</accession>
<dbReference type="SMART" id="SM00409">
    <property type="entry name" value="IG"/>
    <property type="match status" value="1"/>
</dbReference>
<dbReference type="PROSITE" id="PS50835">
    <property type="entry name" value="IG_LIKE"/>
    <property type="match status" value="1"/>
</dbReference>
<feature type="domain" description="Ig-like" evidence="1">
    <location>
        <begin position="13"/>
        <end position="118"/>
    </location>
</feature>
<dbReference type="Proteomes" id="UP000828390">
    <property type="component" value="Unassembled WGS sequence"/>
</dbReference>
<name>A0A9D4J658_DREPO</name>
<dbReference type="Gene3D" id="2.60.40.10">
    <property type="entry name" value="Immunoglobulins"/>
    <property type="match status" value="1"/>
</dbReference>
<organism evidence="2 3">
    <name type="scientific">Dreissena polymorpha</name>
    <name type="common">Zebra mussel</name>
    <name type="synonym">Mytilus polymorpha</name>
    <dbReference type="NCBI Taxonomy" id="45954"/>
    <lineage>
        <taxon>Eukaryota</taxon>
        <taxon>Metazoa</taxon>
        <taxon>Spiralia</taxon>
        <taxon>Lophotrochozoa</taxon>
        <taxon>Mollusca</taxon>
        <taxon>Bivalvia</taxon>
        <taxon>Autobranchia</taxon>
        <taxon>Heteroconchia</taxon>
        <taxon>Euheterodonta</taxon>
        <taxon>Imparidentia</taxon>
        <taxon>Neoheterodontei</taxon>
        <taxon>Myida</taxon>
        <taxon>Dreissenoidea</taxon>
        <taxon>Dreissenidae</taxon>
        <taxon>Dreissena</taxon>
    </lineage>
</organism>
<dbReference type="InterPro" id="IPR036179">
    <property type="entry name" value="Ig-like_dom_sf"/>
</dbReference>
<gene>
    <name evidence="2" type="ORF">DPMN_151075</name>
</gene>
<keyword evidence="3" id="KW-1185">Reference proteome</keyword>
<dbReference type="AlphaFoldDB" id="A0A9D4J658"/>
<dbReference type="SUPFAM" id="SSF48726">
    <property type="entry name" value="Immunoglobulin"/>
    <property type="match status" value="1"/>
</dbReference>
<reference evidence="2" key="1">
    <citation type="journal article" date="2019" name="bioRxiv">
        <title>The Genome of the Zebra Mussel, Dreissena polymorpha: A Resource for Invasive Species Research.</title>
        <authorList>
            <person name="McCartney M.A."/>
            <person name="Auch B."/>
            <person name="Kono T."/>
            <person name="Mallez S."/>
            <person name="Zhang Y."/>
            <person name="Obille A."/>
            <person name="Becker A."/>
            <person name="Abrahante J.E."/>
            <person name="Garbe J."/>
            <person name="Badalamenti J.P."/>
            <person name="Herman A."/>
            <person name="Mangelson H."/>
            <person name="Liachko I."/>
            <person name="Sullivan S."/>
            <person name="Sone E.D."/>
            <person name="Koren S."/>
            <person name="Silverstein K.A.T."/>
            <person name="Beckman K.B."/>
            <person name="Gohl D.M."/>
        </authorList>
    </citation>
    <scope>NUCLEOTIDE SEQUENCE</scope>
    <source>
        <strain evidence="2">Duluth1</strain>
        <tissue evidence="2">Whole animal</tissue>
    </source>
</reference>